<dbReference type="Proteomes" id="UP000095131">
    <property type="component" value="Unassembled WGS sequence"/>
</dbReference>
<protein>
    <submittedName>
        <fullName evidence="1">Uncharacterized protein</fullName>
    </submittedName>
</protein>
<proteinExistence type="predicted"/>
<comment type="caution">
    <text evidence="1">The sequence shown here is derived from an EMBL/GenBank/DDBJ whole genome shotgun (WGS) entry which is preliminary data.</text>
</comment>
<evidence type="ECO:0000313" key="2">
    <source>
        <dbReference type="Proteomes" id="UP000095131"/>
    </source>
</evidence>
<reference evidence="1 2" key="1">
    <citation type="submission" date="2016-08" db="EMBL/GenBank/DDBJ databases">
        <title>Genome sequencing of Vibrio scophthalmi strain FP3289, an isolated from Paralichthys olivaceus.</title>
        <authorList>
            <person name="Han H.-J."/>
        </authorList>
    </citation>
    <scope>NUCLEOTIDE SEQUENCE [LARGE SCALE GENOMIC DNA]</scope>
    <source>
        <strain evidence="1 2">FP3289</strain>
    </source>
</reference>
<dbReference type="AlphaFoldDB" id="A0A1E3WIA3"/>
<gene>
    <name evidence="1" type="ORF">VSF3289_04672</name>
</gene>
<sequence length="40" mass="4753">MNYYITPTLAKMLFKEEVFVQEESLKYEGEYIVVSFNNNA</sequence>
<accession>A0A1E3WIA3</accession>
<organism evidence="1 2">
    <name type="scientific">Vibrio scophthalmi</name>
    <dbReference type="NCBI Taxonomy" id="45658"/>
    <lineage>
        <taxon>Bacteria</taxon>
        <taxon>Pseudomonadati</taxon>
        <taxon>Pseudomonadota</taxon>
        <taxon>Gammaproteobacteria</taxon>
        <taxon>Vibrionales</taxon>
        <taxon>Vibrionaceae</taxon>
        <taxon>Vibrio</taxon>
    </lineage>
</organism>
<name>A0A1E3WIA3_9VIBR</name>
<dbReference type="EMBL" id="MDCJ01000007">
    <property type="protein sequence ID" value="ODS05531.1"/>
    <property type="molecule type" value="Genomic_DNA"/>
</dbReference>
<evidence type="ECO:0000313" key="1">
    <source>
        <dbReference type="EMBL" id="ODS05531.1"/>
    </source>
</evidence>